<dbReference type="InterPro" id="IPR003593">
    <property type="entry name" value="AAA+_ATPase"/>
</dbReference>
<dbReference type="Proteomes" id="UP000284657">
    <property type="component" value="Unassembled WGS sequence"/>
</dbReference>
<dbReference type="AlphaFoldDB" id="A0A3F2RT87"/>
<sequence>MAVGAGNNAQSSPVSLRTARVAPGNLFRRMSAQAMGMEATSLCHRSHWVPKSSRSICSNCKRNFRLWAGKHHCRLCGEIVCGACSTKRILFQKKSVRTCDDCVDVNVQNISEINRRQSTPEFLRSHTSPAMFVEFDRYERHSLQTGPLRAASSRGFGRRSFCVSDKKKEEAESSPKAFAVLDYCSLYRVTFSWQSQMMALIIAPHFSPLLQKDIATMEEIGLPTVAGDDEPLVPVAIETKTDLYAKFKSLERHLEFLDIQESYIKDEMKNLKRELIRAKEEVKRIQSVPLVIGQFLEMVDANYGIVGSTAGSNYYVRILSTLDRERLKPNSSVALHRHSHAVVDVLPPESDSSIQMMQMSERPDVSYSDIGGMDIQKQEVREAVELPLTHFDLYKQIGVDPPRGVLMYGPPGTGKTMLAKAVANATTAAFISVVGSEFVQKYLGEGPRMVRDVFRLAKENSPAIVFIDEVDAIATKRFDAQTGADREVQRILLELLNQMDGFDQATNVKVIMATNRADTLDPALLRPGRLDRKIEFPLPDRRQKRLIYQACTANMNLGDEVDLEDYVNRPEKISSADIASICQEAGLQAVRKNRYVVLPKDFDKGYKNAIKRADTTFEFYH</sequence>
<dbReference type="SMART" id="SM00064">
    <property type="entry name" value="FYVE"/>
    <property type="match status" value="1"/>
</dbReference>
<evidence type="ECO:0000313" key="17">
    <source>
        <dbReference type="EMBL" id="RLN63826.1"/>
    </source>
</evidence>
<evidence type="ECO:0000313" key="18">
    <source>
        <dbReference type="Proteomes" id="UP000277300"/>
    </source>
</evidence>
<dbReference type="InterPro" id="IPR011011">
    <property type="entry name" value="Znf_FYVE_PHD"/>
</dbReference>
<evidence type="ECO:0000256" key="8">
    <source>
        <dbReference type="ARBA" id="ARBA00022833"/>
    </source>
</evidence>
<feature type="domain" description="FYVE-type" evidence="15">
    <location>
        <begin position="51"/>
        <end position="104"/>
    </location>
</feature>
<keyword evidence="14" id="KW-0175">Coiled coil</keyword>
<dbReference type="InterPro" id="IPR032501">
    <property type="entry name" value="Prot_ATP_ID_OB_2nd"/>
</dbReference>
<evidence type="ECO:0000256" key="3">
    <source>
        <dbReference type="ARBA" id="ARBA00006914"/>
    </source>
</evidence>
<dbReference type="InterPro" id="IPR000306">
    <property type="entry name" value="Znf_FYVE"/>
</dbReference>
<keyword evidence="5" id="KW-0479">Metal-binding</keyword>
<evidence type="ECO:0000256" key="6">
    <source>
        <dbReference type="ARBA" id="ARBA00022741"/>
    </source>
</evidence>
<feature type="coiled-coil region" evidence="14">
    <location>
        <begin position="261"/>
        <end position="288"/>
    </location>
</feature>
<proteinExistence type="inferred from homology"/>
<keyword evidence="9 13" id="KW-0067">ATP-binding</keyword>
<evidence type="ECO:0000313" key="16">
    <source>
        <dbReference type="EMBL" id="RLN48340.1"/>
    </source>
</evidence>
<dbReference type="InterPro" id="IPR003960">
    <property type="entry name" value="ATPase_AAA_CS"/>
</dbReference>
<evidence type="ECO:0000256" key="4">
    <source>
        <dbReference type="ARBA" id="ARBA00022490"/>
    </source>
</evidence>
<evidence type="ECO:0000256" key="9">
    <source>
        <dbReference type="ARBA" id="ARBA00022840"/>
    </source>
</evidence>
<name>A0A3F2RT87_9STRA</name>
<evidence type="ECO:0000259" key="15">
    <source>
        <dbReference type="PROSITE" id="PS50178"/>
    </source>
</evidence>
<comment type="caution">
    <text evidence="17">The sequence shown here is derived from an EMBL/GenBank/DDBJ whole genome shotgun (WGS) entry which is preliminary data.</text>
</comment>
<dbReference type="GO" id="GO:0000502">
    <property type="term" value="C:proteasome complex"/>
    <property type="evidence" value="ECO:0007669"/>
    <property type="project" value="UniProtKB-KW"/>
</dbReference>
<organism evidence="17 18">
    <name type="scientific">Phytophthora kernoviae</name>
    <dbReference type="NCBI Taxonomy" id="325452"/>
    <lineage>
        <taxon>Eukaryota</taxon>
        <taxon>Sar</taxon>
        <taxon>Stramenopiles</taxon>
        <taxon>Oomycota</taxon>
        <taxon>Peronosporomycetes</taxon>
        <taxon>Peronosporales</taxon>
        <taxon>Peronosporaceae</taxon>
        <taxon>Phytophthora</taxon>
    </lineage>
</organism>
<keyword evidence="11" id="KW-0539">Nucleus</keyword>
<dbReference type="Pfam" id="PF01363">
    <property type="entry name" value="FYVE"/>
    <property type="match status" value="1"/>
</dbReference>
<dbReference type="InterPro" id="IPR017455">
    <property type="entry name" value="Znf_FYVE-rel"/>
</dbReference>
<dbReference type="Pfam" id="PF16450">
    <property type="entry name" value="Prot_ATP_ID_OB_C"/>
    <property type="match status" value="1"/>
</dbReference>
<dbReference type="EMBL" id="MBDO02000086">
    <property type="protein sequence ID" value="RLN63826.1"/>
    <property type="molecule type" value="Genomic_DNA"/>
</dbReference>
<dbReference type="OrthoDB" id="10255768at2759"/>
<dbReference type="InterPro" id="IPR012340">
    <property type="entry name" value="NA-bd_OB-fold"/>
</dbReference>
<evidence type="ECO:0000256" key="1">
    <source>
        <dbReference type="ARBA" id="ARBA00004123"/>
    </source>
</evidence>
<evidence type="ECO:0000256" key="7">
    <source>
        <dbReference type="ARBA" id="ARBA00022771"/>
    </source>
</evidence>
<dbReference type="InterPro" id="IPR013083">
    <property type="entry name" value="Znf_RING/FYVE/PHD"/>
</dbReference>
<reference evidence="18 19" key="1">
    <citation type="submission" date="2018-07" db="EMBL/GenBank/DDBJ databases">
        <title>Genome sequencing of oomycete isolates from Chile give support for New Zealand origin for Phytophthora kernoviae and make available the first Nothophytophthora sp. genome.</title>
        <authorList>
            <person name="Studholme D.J."/>
            <person name="Sanfuentes E."/>
            <person name="Panda P."/>
            <person name="Hill R."/>
            <person name="Sambles C."/>
            <person name="Grant M."/>
            <person name="Williams N.M."/>
            <person name="Mcdougal R.L."/>
        </authorList>
    </citation>
    <scope>NUCLEOTIDE SEQUENCE [LARGE SCALE GENOMIC DNA]</scope>
    <source>
        <strain evidence="17">Chile6</strain>
        <strain evidence="16">Chile7</strain>
    </source>
</reference>
<gene>
    <name evidence="16" type="ORF">BBJ29_001276</name>
    <name evidence="17" type="ORF">BBP00_00003844</name>
</gene>
<dbReference type="PANTHER" id="PTHR23073">
    <property type="entry name" value="26S PROTEASOME REGULATORY SUBUNIT"/>
    <property type="match status" value="1"/>
</dbReference>
<dbReference type="SUPFAM" id="SSF57903">
    <property type="entry name" value="FYVE/PHD zinc finger"/>
    <property type="match status" value="1"/>
</dbReference>
<dbReference type="SUPFAM" id="SSF52540">
    <property type="entry name" value="P-loop containing nucleoside triphosphate hydrolases"/>
    <property type="match status" value="1"/>
</dbReference>
<dbReference type="GO" id="GO:0005737">
    <property type="term" value="C:cytoplasm"/>
    <property type="evidence" value="ECO:0007669"/>
    <property type="project" value="UniProtKB-SubCell"/>
</dbReference>
<dbReference type="Gene3D" id="2.40.50.140">
    <property type="entry name" value="Nucleic acid-binding proteins"/>
    <property type="match status" value="1"/>
</dbReference>
<dbReference type="EMBL" id="MBAD02002322">
    <property type="protein sequence ID" value="RLN48340.1"/>
    <property type="molecule type" value="Genomic_DNA"/>
</dbReference>
<keyword evidence="7 12" id="KW-0863">Zinc-finger</keyword>
<dbReference type="GO" id="GO:0008270">
    <property type="term" value="F:zinc ion binding"/>
    <property type="evidence" value="ECO:0007669"/>
    <property type="project" value="UniProtKB-KW"/>
</dbReference>
<evidence type="ECO:0000256" key="5">
    <source>
        <dbReference type="ARBA" id="ARBA00022723"/>
    </source>
</evidence>
<evidence type="ECO:0000256" key="2">
    <source>
        <dbReference type="ARBA" id="ARBA00004496"/>
    </source>
</evidence>
<dbReference type="InterPro" id="IPR003959">
    <property type="entry name" value="ATPase_AAA_core"/>
</dbReference>
<dbReference type="SMART" id="SM00382">
    <property type="entry name" value="AAA"/>
    <property type="match status" value="1"/>
</dbReference>
<dbReference type="Proteomes" id="UP000277300">
    <property type="component" value="Unassembled WGS sequence"/>
</dbReference>
<dbReference type="Gene3D" id="3.30.40.10">
    <property type="entry name" value="Zinc/RING finger domain, C3HC4 (zinc finger)"/>
    <property type="match status" value="1"/>
</dbReference>
<keyword evidence="4" id="KW-0963">Cytoplasm</keyword>
<dbReference type="GO" id="GO:0016887">
    <property type="term" value="F:ATP hydrolysis activity"/>
    <property type="evidence" value="ECO:0007669"/>
    <property type="project" value="InterPro"/>
</dbReference>
<evidence type="ECO:0000256" key="14">
    <source>
        <dbReference type="SAM" id="Coils"/>
    </source>
</evidence>
<comment type="similarity">
    <text evidence="3 13">Belongs to the AAA ATPase family.</text>
</comment>
<accession>A0A3F2RT87</accession>
<dbReference type="Gene3D" id="3.40.50.300">
    <property type="entry name" value="P-loop containing nucleotide triphosphate hydrolases"/>
    <property type="match status" value="1"/>
</dbReference>
<dbReference type="PROSITE" id="PS00674">
    <property type="entry name" value="AAA"/>
    <property type="match status" value="1"/>
</dbReference>
<dbReference type="FunFam" id="1.10.8.60:FF:000018">
    <property type="entry name" value="26S protease regulatory subunit 6B"/>
    <property type="match status" value="1"/>
</dbReference>
<keyword evidence="10" id="KW-0647">Proteasome</keyword>
<keyword evidence="8" id="KW-0862">Zinc</keyword>
<dbReference type="PROSITE" id="PS50178">
    <property type="entry name" value="ZF_FYVE"/>
    <property type="match status" value="1"/>
</dbReference>
<dbReference type="InterPro" id="IPR050221">
    <property type="entry name" value="26S_Proteasome_ATPase"/>
</dbReference>
<dbReference type="Gene3D" id="1.10.8.60">
    <property type="match status" value="1"/>
</dbReference>
<dbReference type="GO" id="GO:0005524">
    <property type="term" value="F:ATP binding"/>
    <property type="evidence" value="ECO:0007669"/>
    <property type="project" value="UniProtKB-KW"/>
</dbReference>
<evidence type="ECO:0000256" key="11">
    <source>
        <dbReference type="ARBA" id="ARBA00023242"/>
    </source>
</evidence>
<dbReference type="Pfam" id="PF00004">
    <property type="entry name" value="AAA"/>
    <property type="match status" value="1"/>
</dbReference>
<dbReference type="GO" id="GO:0005634">
    <property type="term" value="C:nucleus"/>
    <property type="evidence" value="ECO:0007669"/>
    <property type="project" value="UniProtKB-SubCell"/>
</dbReference>
<keyword evidence="6 13" id="KW-0547">Nucleotide-binding</keyword>
<comment type="subcellular location">
    <subcellularLocation>
        <location evidence="2">Cytoplasm</location>
    </subcellularLocation>
    <subcellularLocation>
        <location evidence="1">Nucleus</location>
    </subcellularLocation>
</comment>
<dbReference type="InterPro" id="IPR027417">
    <property type="entry name" value="P-loop_NTPase"/>
</dbReference>
<evidence type="ECO:0000256" key="13">
    <source>
        <dbReference type="RuleBase" id="RU003651"/>
    </source>
</evidence>
<dbReference type="FunFam" id="3.40.50.300:FF:000033">
    <property type="entry name" value="26S protease regulatory subunit 6B"/>
    <property type="match status" value="1"/>
</dbReference>
<dbReference type="FunFam" id="2.40.50.140:FF:000046">
    <property type="entry name" value="26S protease regulatory subunit 6B"/>
    <property type="match status" value="1"/>
</dbReference>
<protein>
    <recommendedName>
        <fullName evidence="15">FYVE-type domain-containing protein</fullName>
    </recommendedName>
</protein>
<dbReference type="CDD" id="cd19502">
    <property type="entry name" value="RecA-like_PAN_like"/>
    <property type="match status" value="1"/>
</dbReference>
<evidence type="ECO:0000256" key="10">
    <source>
        <dbReference type="ARBA" id="ARBA00022942"/>
    </source>
</evidence>
<evidence type="ECO:0000313" key="19">
    <source>
        <dbReference type="Proteomes" id="UP000284657"/>
    </source>
</evidence>
<evidence type="ECO:0000256" key="12">
    <source>
        <dbReference type="PROSITE-ProRule" id="PRU00091"/>
    </source>
</evidence>